<dbReference type="OrthoDB" id="9774907at2"/>
<dbReference type="PANTHER" id="PTHR10344:SF4">
    <property type="entry name" value="UMP-CMP KINASE 2, MITOCHONDRIAL"/>
    <property type="match status" value="1"/>
</dbReference>
<evidence type="ECO:0000256" key="2">
    <source>
        <dbReference type="ARBA" id="ARBA00012980"/>
    </source>
</evidence>
<evidence type="ECO:0000256" key="5">
    <source>
        <dbReference type="ARBA" id="ARBA00022727"/>
    </source>
</evidence>
<evidence type="ECO:0000259" key="11">
    <source>
        <dbReference type="Pfam" id="PF02223"/>
    </source>
</evidence>
<evidence type="ECO:0000313" key="13">
    <source>
        <dbReference type="Proteomes" id="UP000267017"/>
    </source>
</evidence>
<dbReference type="GO" id="GO:0006227">
    <property type="term" value="P:dUDP biosynthetic process"/>
    <property type="evidence" value="ECO:0007669"/>
    <property type="project" value="TreeGrafter"/>
</dbReference>
<name>A0A3P3U1B2_9BACL</name>
<dbReference type="GO" id="GO:0004798">
    <property type="term" value="F:dTMP kinase activity"/>
    <property type="evidence" value="ECO:0007669"/>
    <property type="project" value="UniProtKB-UniRule"/>
</dbReference>
<protein>
    <recommendedName>
        <fullName evidence="3 10">Thymidylate kinase</fullName>
        <ecNumber evidence="2 10">2.7.4.9</ecNumber>
    </recommendedName>
    <alternativeName>
        <fullName evidence="10">dTMP kinase</fullName>
    </alternativeName>
</protein>
<evidence type="ECO:0000256" key="8">
    <source>
        <dbReference type="ARBA" id="ARBA00022840"/>
    </source>
</evidence>
<evidence type="ECO:0000256" key="9">
    <source>
        <dbReference type="ARBA" id="ARBA00048743"/>
    </source>
</evidence>
<accession>A0A3P3U1B2</accession>
<dbReference type="GO" id="GO:0006233">
    <property type="term" value="P:dTDP biosynthetic process"/>
    <property type="evidence" value="ECO:0007669"/>
    <property type="project" value="InterPro"/>
</dbReference>
<dbReference type="PANTHER" id="PTHR10344">
    <property type="entry name" value="THYMIDYLATE KINASE"/>
    <property type="match status" value="1"/>
</dbReference>
<dbReference type="HAMAP" id="MF_00165">
    <property type="entry name" value="Thymidylate_kinase"/>
    <property type="match status" value="1"/>
</dbReference>
<keyword evidence="4 10" id="KW-0808">Transferase</keyword>
<organism evidence="12 13">
    <name type="scientific">Paenibacillus oralis</name>
    <dbReference type="NCBI Taxonomy" id="2490856"/>
    <lineage>
        <taxon>Bacteria</taxon>
        <taxon>Bacillati</taxon>
        <taxon>Bacillota</taxon>
        <taxon>Bacilli</taxon>
        <taxon>Bacillales</taxon>
        <taxon>Paenibacillaceae</taxon>
        <taxon>Paenibacillus</taxon>
    </lineage>
</organism>
<dbReference type="InterPro" id="IPR039430">
    <property type="entry name" value="Thymidylate_kin-like_dom"/>
</dbReference>
<keyword evidence="5 10" id="KW-0545">Nucleotide biosynthesis</keyword>
<dbReference type="AlphaFoldDB" id="A0A3P3U1B2"/>
<evidence type="ECO:0000256" key="1">
    <source>
        <dbReference type="ARBA" id="ARBA00009776"/>
    </source>
</evidence>
<comment type="function">
    <text evidence="10">Phosphorylation of dTMP to form dTDP in both de novo and salvage pathways of dTTP synthesis.</text>
</comment>
<comment type="similarity">
    <text evidence="1 10">Belongs to the thymidylate kinase family.</text>
</comment>
<keyword evidence="7 10" id="KW-0418">Kinase</keyword>
<feature type="domain" description="Thymidylate kinase-like" evidence="11">
    <location>
        <begin position="106"/>
        <end position="217"/>
    </location>
</feature>
<dbReference type="RefSeq" id="WP_128631229.1">
    <property type="nucleotide sequence ID" value="NZ_RRCN01000001.1"/>
</dbReference>
<keyword evidence="13" id="KW-1185">Reference proteome</keyword>
<evidence type="ECO:0000256" key="3">
    <source>
        <dbReference type="ARBA" id="ARBA00017144"/>
    </source>
</evidence>
<proteinExistence type="inferred from homology"/>
<dbReference type="Pfam" id="PF02223">
    <property type="entry name" value="Thymidylate_kin"/>
    <property type="match status" value="2"/>
</dbReference>
<evidence type="ECO:0000256" key="4">
    <source>
        <dbReference type="ARBA" id="ARBA00022679"/>
    </source>
</evidence>
<dbReference type="GO" id="GO:0005737">
    <property type="term" value="C:cytoplasm"/>
    <property type="evidence" value="ECO:0007669"/>
    <property type="project" value="TreeGrafter"/>
</dbReference>
<dbReference type="GO" id="GO:0006235">
    <property type="term" value="P:dTTP biosynthetic process"/>
    <property type="evidence" value="ECO:0007669"/>
    <property type="project" value="UniProtKB-UniRule"/>
</dbReference>
<reference evidence="12 13" key="1">
    <citation type="submission" date="2018-11" db="EMBL/GenBank/DDBJ databases">
        <title>Genome sequencing of Paenibacillus sp. KCOM 3021 (= ChDC PVNT-B20).</title>
        <authorList>
            <person name="Kook J.-K."/>
            <person name="Park S.-N."/>
            <person name="Lim Y.K."/>
        </authorList>
    </citation>
    <scope>NUCLEOTIDE SEQUENCE [LARGE SCALE GENOMIC DNA]</scope>
    <source>
        <strain evidence="12 13">KCOM 3021</strain>
    </source>
</reference>
<comment type="catalytic activity">
    <reaction evidence="9 10">
        <text>dTMP + ATP = dTDP + ADP</text>
        <dbReference type="Rhea" id="RHEA:13517"/>
        <dbReference type="ChEBI" id="CHEBI:30616"/>
        <dbReference type="ChEBI" id="CHEBI:58369"/>
        <dbReference type="ChEBI" id="CHEBI:63528"/>
        <dbReference type="ChEBI" id="CHEBI:456216"/>
        <dbReference type="EC" id="2.7.4.9"/>
    </reaction>
</comment>
<dbReference type="InterPro" id="IPR018094">
    <property type="entry name" value="Thymidylate_kinase"/>
</dbReference>
<dbReference type="SUPFAM" id="SSF52540">
    <property type="entry name" value="P-loop containing nucleoside triphosphate hydrolases"/>
    <property type="match status" value="1"/>
</dbReference>
<keyword evidence="6 10" id="KW-0547">Nucleotide-binding</keyword>
<evidence type="ECO:0000313" key="12">
    <source>
        <dbReference type="EMBL" id="RRJ63388.1"/>
    </source>
</evidence>
<dbReference type="InterPro" id="IPR027417">
    <property type="entry name" value="P-loop_NTPase"/>
</dbReference>
<evidence type="ECO:0000256" key="7">
    <source>
        <dbReference type="ARBA" id="ARBA00022777"/>
    </source>
</evidence>
<keyword evidence="8 10" id="KW-0067">ATP-binding</keyword>
<comment type="caution">
    <text evidence="12">The sequence shown here is derived from an EMBL/GenBank/DDBJ whole genome shotgun (WGS) entry which is preliminary data.</text>
</comment>
<feature type="domain" description="Thymidylate kinase-like" evidence="11">
    <location>
        <begin position="8"/>
        <end position="57"/>
    </location>
</feature>
<evidence type="ECO:0000256" key="10">
    <source>
        <dbReference type="HAMAP-Rule" id="MF_00165"/>
    </source>
</evidence>
<dbReference type="Gene3D" id="3.40.50.300">
    <property type="entry name" value="P-loop containing nucleotide triphosphate hydrolases"/>
    <property type="match status" value="1"/>
</dbReference>
<evidence type="ECO:0000256" key="6">
    <source>
        <dbReference type="ARBA" id="ARBA00022741"/>
    </source>
</evidence>
<sequence>MMGKVISISGLDGAGKSTQLELLKKKLSQMGINCIGLQFEAEDYGERAKQKITELKKYDVIFTRLCIDWKNRFPLMHDFVYTEAIQNSENAMAVTSVFAGGCLQVYHECLKPLLSEGIHLVVDRYWYDDIVYRGFWVEEATVRLLYSSIPAPDLAIFLHTPPSMSYERNQQRVDGKSPLMRDIQNVQIISEKFHELARKENMYIVDGAQEMEEKHNIIFNKVFPLLYDDLKGTGSL</sequence>
<dbReference type="EMBL" id="RRCN01000001">
    <property type="protein sequence ID" value="RRJ63388.1"/>
    <property type="molecule type" value="Genomic_DNA"/>
</dbReference>
<dbReference type="EC" id="2.7.4.9" evidence="2 10"/>
<gene>
    <name evidence="10" type="primary">tmk</name>
    <name evidence="12" type="ORF">EHV15_10990</name>
</gene>
<dbReference type="GO" id="GO:0005524">
    <property type="term" value="F:ATP binding"/>
    <property type="evidence" value="ECO:0007669"/>
    <property type="project" value="UniProtKB-UniRule"/>
</dbReference>
<feature type="binding site" evidence="10">
    <location>
        <begin position="10"/>
        <end position="17"/>
    </location>
    <ligand>
        <name>ATP</name>
        <dbReference type="ChEBI" id="CHEBI:30616"/>
    </ligand>
</feature>
<dbReference type="Proteomes" id="UP000267017">
    <property type="component" value="Unassembled WGS sequence"/>
</dbReference>